<feature type="binding site" evidence="4">
    <location>
        <position position="118"/>
    </location>
    <ligand>
        <name>substrate</name>
    </ligand>
</feature>
<dbReference type="InterPro" id="IPR010905">
    <property type="entry name" value="Glyco_hydro_88"/>
</dbReference>
<feature type="active site" description="Nucleophile" evidence="3">
    <location>
        <position position="118"/>
    </location>
</feature>
<feature type="binding site" evidence="4">
    <location>
        <position position="179"/>
    </location>
    <ligand>
        <name>substrate</name>
    </ligand>
</feature>
<dbReference type="GO" id="GO:0000272">
    <property type="term" value="P:polysaccharide catabolic process"/>
    <property type="evidence" value="ECO:0007669"/>
    <property type="project" value="TreeGrafter"/>
</dbReference>
<gene>
    <name evidence="6" type="ORF">SAMN05444274_102488</name>
</gene>
<feature type="signal peptide" evidence="5">
    <location>
        <begin position="1"/>
        <end position="26"/>
    </location>
</feature>
<dbReference type="AlphaFoldDB" id="A0A1M4WLS2"/>
<dbReference type="InterPro" id="IPR012341">
    <property type="entry name" value="6hp_glycosidase-like_sf"/>
</dbReference>
<dbReference type="EMBL" id="FQUM01000002">
    <property type="protein sequence ID" value="SHE82209.1"/>
    <property type="molecule type" value="Genomic_DNA"/>
</dbReference>
<evidence type="ECO:0000256" key="3">
    <source>
        <dbReference type="PIRSR" id="PIRSR610905-1"/>
    </source>
</evidence>
<dbReference type="RefSeq" id="WP_083570615.1">
    <property type="nucleotide sequence ID" value="NZ_FQUM01000002.1"/>
</dbReference>
<dbReference type="PANTHER" id="PTHR36845:SF1">
    <property type="entry name" value="HYDROLASE, PUTATIVE (AFU_ORTHOLOGUE AFUA_7G05090)-RELATED"/>
    <property type="match status" value="1"/>
</dbReference>
<evidence type="ECO:0000256" key="2">
    <source>
        <dbReference type="ARBA" id="ARBA00038358"/>
    </source>
</evidence>
<evidence type="ECO:0000313" key="6">
    <source>
        <dbReference type="EMBL" id="SHE82209.1"/>
    </source>
</evidence>
<dbReference type="Pfam" id="PF07470">
    <property type="entry name" value="Glyco_hydro_88"/>
    <property type="match status" value="1"/>
</dbReference>
<dbReference type="STRING" id="1484053.SAMN05444274_102488"/>
<organism evidence="6 7">
    <name type="scientific">Mariniphaga anaerophila</name>
    <dbReference type="NCBI Taxonomy" id="1484053"/>
    <lineage>
        <taxon>Bacteria</taxon>
        <taxon>Pseudomonadati</taxon>
        <taxon>Bacteroidota</taxon>
        <taxon>Bacteroidia</taxon>
        <taxon>Marinilabiliales</taxon>
        <taxon>Prolixibacteraceae</taxon>
        <taxon>Mariniphaga</taxon>
    </lineage>
</organism>
<accession>A0A1M4WLS2</accession>
<keyword evidence="7" id="KW-1185">Reference proteome</keyword>
<dbReference type="SUPFAM" id="SSF48208">
    <property type="entry name" value="Six-hairpin glycosidases"/>
    <property type="match status" value="1"/>
</dbReference>
<dbReference type="InterPro" id="IPR008928">
    <property type="entry name" value="6-hairpin_glycosidase_sf"/>
</dbReference>
<evidence type="ECO:0000313" key="7">
    <source>
        <dbReference type="Proteomes" id="UP000184164"/>
    </source>
</evidence>
<sequence length="407" mass="47180">MKIRTKPFRILLCLIAAGFFMPVLKAEDKQDVVPNWVRNSMEYAQVQAKKMLPEVLKTEKLPRSFERGLCEIDDWTSGFYPGVLWYLYEYSGDDFWKSNAEKVTSFLAEQQYNTGDHDVGFRIFCSYGNGWLLTGNKEYEKVIVQAARSLASRYNDKTKTIMSWNPNERRDWKFPVIIDNMMNLELIYEAYKLSGDERLKDVAISHADQTIKYQYRPNYSCPHVIDFDPETGAFRKMDWNNGFSDPEIAEWSRGQSWGLYGFTMMYRETNKEEYLKQAEKIADFLLNHPNMPEDLVPYWDYVSPKIPTMRDASAGAIMASALLELSTFSSQGEKYFKAGEKMLKSLASDEYRADPVCNGNYILRHATGNFLRGSEVDGTLIYADYYFVEGLLRYLKLTNGKPLFALK</sequence>
<feature type="binding site" evidence="4">
    <location>
        <position position="253"/>
    </location>
    <ligand>
        <name>substrate</name>
    </ligand>
</feature>
<name>A0A1M4WLS2_9BACT</name>
<dbReference type="Gene3D" id="1.50.10.10">
    <property type="match status" value="1"/>
</dbReference>
<dbReference type="InterPro" id="IPR052369">
    <property type="entry name" value="UG_Glycosaminoglycan_Hydrolase"/>
</dbReference>
<proteinExistence type="inferred from homology"/>
<dbReference type="PANTHER" id="PTHR36845">
    <property type="entry name" value="HYDROLASE, PUTATIVE (AFU_ORTHOLOGUE AFUA_7G05090)-RELATED"/>
    <property type="match status" value="1"/>
</dbReference>
<reference evidence="6 7" key="1">
    <citation type="submission" date="2016-11" db="EMBL/GenBank/DDBJ databases">
        <authorList>
            <person name="Jaros S."/>
            <person name="Januszkiewicz K."/>
            <person name="Wedrychowicz H."/>
        </authorList>
    </citation>
    <scope>NUCLEOTIDE SEQUENCE [LARGE SCALE GENOMIC DNA]</scope>
    <source>
        <strain evidence="6 7">DSM 26910</strain>
    </source>
</reference>
<feature type="chain" id="PRO_5013381929" evidence="5">
    <location>
        <begin position="27"/>
        <end position="407"/>
    </location>
</feature>
<evidence type="ECO:0000256" key="4">
    <source>
        <dbReference type="PIRSR" id="PIRSR610905-2"/>
    </source>
</evidence>
<keyword evidence="1 6" id="KW-0378">Hydrolase</keyword>
<comment type="similarity">
    <text evidence="2">Belongs to the glycosyl hydrolase 88 family.</text>
</comment>
<dbReference type="GO" id="GO:0052757">
    <property type="term" value="F:chondroitin hydrolase activity"/>
    <property type="evidence" value="ECO:0007669"/>
    <property type="project" value="TreeGrafter"/>
</dbReference>
<keyword evidence="5" id="KW-0732">Signal</keyword>
<evidence type="ECO:0000256" key="5">
    <source>
        <dbReference type="SAM" id="SignalP"/>
    </source>
</evidence>
<protein>
    <submittedName>
        <fullName evidence="6">Glycosyl Hydrolase Family 88</fullName>
    </submittedName>
</protein>
<evidence type="ECO:0000256" key="1">
    <source>
        <dbReference type="ARBA" id="ARBA00022801"/>
    </source>
</evidence>
<dbReference type="Proteomes" id="UP000184164">
    <property type="component" value="Unassembled WGS sequence"/>
</dbReference>
<feature type="binding site" evidence="4">
    <location>
        <position position="257"/>
    </location>
    <ligand>
        <name>substrate</name>
    </ligand>
</feature>
<feature type="active site" description="Proton donor" evidence="3">
    <location>
        <position position="179"/>
    </location>
</feature>